<evidence type="ECO:0000313" key="1">
    <source>
        <dbReference type="EMBL" id="REG82277.1"/>
    </source>
</evidence>
<proteinExistence type="predicted"/>
<reference evidence="1 2" key="1">
    <citation type="submission" date="2018-08" db="EMBL/GenBank/DDBJ databases">
        <title>Genomic Encyclopedia of Archaeal and Bacterial Type Strains, Phase II (KMG-II): from individual species to whole genera.</title>
        <authorList>
            <person name="Goeker M."/>
        </authorList>
    </citation>
    <scope>NUCLEOTIDE SEQUENCE [LARGE SCALE GENOMIC DNA]</scope>
    <source>
        <strain evidence="1 2">DSM 15986</strain>
    </source>
</reference>
<gene>
    <name evidence="1" type="ORF">C8N25_12223</name>
</gene>
<sequence>MLTLSDKVMAPFSLSLENTSEEHTINKDQYVLLSPSAVLNDYPCPAEFEFEPAEGQSLEDFLKETATEYIDPFEKIEVYIDGIEIYELMKYRLSTDLFYFTGNPDLAECFDPCVTGASTGCN</sequence>
<accession>A0A3E0DJK4</accession>
<dbReference type="EMBL" id="QUNF01000022">
    <property type="protein sequence ID" value="REG82277.1"/>
    <property type="molecule type" value="Genomic_DNA"/>
</dbReference>
<dbReference type="Proteomes" id="UP000256405">
    <property type="component" value="Unassembled WGS sequence"/>
</dbReference>
<protein>
    <submittedName>
        <fullName evidence="1">Uncharacterized protein</fullName>
    </submittedName>
</protein>
<evidence type="ECO:0000313" key="2">
    <source>
        <dbReference type="Proteomes" id="UP000256405"/>
    </source>
</evidence>
<dbReference type="AlphaFoldDB" id="A0A3E0DJK4"/>
<organism evidence="1 2">
    <name type="scientific">Algoriphagus antarcticus</name>
    <dbReference type="NCBI Taxonomy" id="238540"/>
    <lineage>
        <taxon>Bacteria</taxon>
        <taxon>Pseudomonadati</taxon>
        <taxon>Bacteroidota</taxon>
        <taxon>Cytophagia</taxon>
        <taxon>Cytophagales</taxon>
        <taxon>Cyclobacteriaceae</taxon>
        <taxon>Algoriphagus</taxon>
    </lineage>
</organism>
<name>A0A3E0DJK4_9BACT</name>
<keyword evidence="2" id="KW-1185">Reference proteome</keyword>
<comment type="caution">
    <text evidence="1">The sequence shown here is derived from an EMBL/GenBank/DDBJ whole genome shotgun (WGS) entry which is preliminary data.</text>
</comment>